<dbReference type="AlphaFoldDB" id="A0A5C8I0Z8"/>
<accession>A0A5C8I0Z8</accession>
<evidence type="ECO:0000256" key="1">
    <source>
        <dbReference type="SAM" id="MobiDB-lite"/>
    </source>
</evidence>
<dbReference type="EMBL" id="VRSX01000003">
    <property type="protein sequence ID" value="TXK11520.1"/>
    <property type="molecule type" value="Genomic_DNA"/>
</dbReference>
<protein>
    <submittedName>
        <fullName evidence="2">Uncharacterized protein</fullName>
    </submittedName>
</protein>
<dbReference type="Proteomes" id="UP000321949">
    <property type="component" value="Unassembled WGS sequence"/>
</dbReference>
<proteinExistence type="predicted"/>
<reference evidence="2 3" key="1">
    <citation type="submission" date="2019-08" db="EMBL/GenBank/DDBJ databases">
        <authorList>
            <person name="Dong K."/>
        </authorList>
    </citation>
    <scope>NUCLEOTIDE SEQUENCE [LARGE SCALE GENOMIC DNA]</scope>
    <source>
        <strain evidence="2 3">K-1</strain>
    </source>
</reference>
<dbReference type="OrthoDB" id="5084208at2"/>
<keyword evidence="3" id="KW-1185">Reference proteome</keyword>
<organism evidence="2 3">
    <name type="scientific">Microbacterium saccharophilum</name>
    <dbReference type="NCBI Taxonomy" id="1213358"/>
    <lineage>
        <taxon>Bacteria</taxon>
        <taxon>Bacillati</taxon>
        <taxon>Actinomycetota</taxon>
        <taxon>Actinomycetes</taxon>
        <taxon>Micrococcales</taxon>
        <taxon>Microbacteriaceae</taxon>
        <taxon>Microbacterium</taxon>
    </lineage>
</organism>
<evidence type="ECO:0000313" key="3">
    <source>
        <dbReference type="Proteomes" id="UP000321949"/>
    </source>
</evidence>
<dbReference type="RefSeq" id="WP_147051325.1">
    <property type="nucleotide sequence ID" value="NZ_BKAH01000017.1"/>
</dbReference>
<feature type="region of interest" description="Disordered" evidence="1">
    <location>
        <begin position="28"/>
        <end position="49"/>
    </location>
</feature>
<sequence length="155" mass="17340">MTGEPFDRAASGRAAIERRWAPYRAQRIAQGLAPTKQAERGAKPDRFDDPEVEAYWMDRAGEMGLYPATAGRTQKRRIAHRLAEAETKAIIEAAGSTKTSDLPTDDDTLIAYHEQEIARLTAQRSAELNRAAEHARLITEHETALVEVMRREARA</sequence>
<comment type="caution">
    <text evidence="2">The sequence shown here is derived from an EMBL/GenBank/DDBJ whole genome shotgun (WGS) entry which is preliminary data.</text>
</comment>
<feature type="compositionally biased region" description="Basic and acidic residues" evidence="1">
    <location>
        <begin position="37"/>
        <end position="49"/>
    </location>
</feature>
<gene>
    <name evidence="2" type="ORF">FVP74_09330</name>
</gene>
<evidence type="ECO:0000313" key="2">
    <source>
        <dbReference type="EMBL" id="TXK11520.1"/>
    </source>
</evidence>
<name>A0A5C8I0Z8_9MICO</name>